<dbReference type="OrthoDB" id="317982at2759"/>
<dbReference type="CDD" id="cd00064">
    <property type="entry name" value="FU"/>
    <property type="match status" value="1"/>
</dbReference>
<feature type="transmembrane region" description="Helical" evidence="1">
    <location>
        <begin position="812"/>
        <end position="831"/>
    </location>
</feature>
<keyword evidence="3" id="KW-1185">Reference proteome</keyword>
<dbReference type="AlphaFoldDB" id="A0A8S1QPK3"/>
<dbReference type="Proteomes" id="UP000692954">
    <property type="component" value="Unassembled WGS sequence"/>
</dbReference>
<accession>A0A8S1QPK3</accession>
<reference evidence="2" key="1">
    <citation type="submission" date="2021-01" db="EMBL/GenBank/DDBJ databases">
        <authorList>
            <consortium name="Genoscope - CEA"/>
            <person name="William W."/>
        </authorList>
    </citation>
    <scope>NUCLEOTIDE SEQUENCE</scope>
</reference>
<keyword evidence="1" id="KW-0472">Membrane</keyword>
<keyword evidence="1" id="KW-1133">Transmembrane helix</keyword>
<protein>
    <submittedName>
        <fullName evidence="2">Uncharacterized protein</fullName>
    </submittedName>
</protein>
<dbReference type="InterPro" id="IPR006212">
    <property type="entry name" value="Furin_repeat"/>
</dbReference>
<gene>
    <name evidence="2" type="ORF">PSON_ATCC_30995.1.T1110199</name>
</gene>
<evidence type="ECO:0000256" key="1">
    <source>
        <dbReference type="SAM" id="Phobius"/>
    </source>
</evidence>
<evidence type="ECO:0000313" key="3">
    <source>
        <dbReference type="Proteomes" id="UP000692954"/>
    </source>
</evidence>
<evidence type="ECO:0000313" key="2">
    <source>
        <dbReference type="EMBL" id="CAD8116725.1"/>
    </source>
</evidence>
<name>A0A8S1QPK3_9CILI</name>
<comment type="caution">
    <text evidence="2">The sequence shown here is derived from an EMBL/GenBank/DDBJ whole genome shotgun (WGS) entry which is preliminary data.</text>
</comment>
<proteinExistence type="predicted"/>
<sequence length="832" mass="97540">MKTAFTDYISVLNQDKPFLIEEFSIIEAKNEEGIVYRWSAWFQYLPLSPTINAQKIGILDSNCYHLFSSVDKKSKNLNFLHYDCQNPIEMKIQKIIKFIGSDKLQYSFEMNINNFEYENQWYYFDFIYFLYNKKFQIIFIKNEQIIKDEILNILPFEDLSLLQKIGGDLIVEDSKIIDISKGDIFATFPGKIMPIFSDNNIKNFALAANSLAKSQKVCRCQSNPVKTLVDSDFYELNTLIYTSKFANCNSFIFSGWFKINEIIKTDQEMTFQFIKLSSNMQNSQLQNQNLSPLQLFYKLSKDTNRVVLTTYSYTFPSVTLDFTNDPFLINQEFYINNNISLWHLLYVRLIEDKLDIIIKFYEKQQVFEYTAQLVVKQFHSIYYKLFLGNFLQQTNYLNIIGRNLYFFNCNENFQQKNCHKSCGECDGPTYQDCLSCSEESKRIYIPEYKQCICPYNRIDSEDKCMDYSDFNFKLISNIEQNDDCIYGYFELNGICYQCPGQINSETKACLECLLNPKDWQKNPICQTDLFLKKDGSTSELDKNYYLKQYFTFNGLDLELCSECEELSLTDEQNINLDFLLKVQSFKQFCINEIPSDQCYRCINNCLTCAVLMTGEVCLTCFNAGQLQNGKCIYQTLGKQEQNNCLSPNYITYSKECTRCTIDHCIYCFDYVSDDLTLSTLYKNFQKFSGDENLKVGCAMCEDEYIFDFQIGLCQKQSSNIESCIRSYINLEGIEKCTLSSKQDFTISREIFNCEKLISNCIQCFLTVQSVLKCIICKEGYTSSTIEQKTIFYYQYRRKYQFQRCMGIKDTKLYGIIFTKLILLFNALINLLN</sequence>
<keyword evidence="1" id="KW-0812">Transmembrane</keyword>
<organism evidence="2 3">
    <name type="scientific">Paramecium sonneborni</name>
    <dbReference type="NCBI Taxonomy" id="65129"/>
    <lineage>
        <taxon>Eukaryota</taxon>
        <taxon>Sar</taxon>
        <taxon>Alveolata</taxon>
        <taxon>Ciliophora</taxon>
        <taxon>Intramacronucleata</taxon>
        <taxon>Oligohymenophorea</taxon>
        <taxon>Peniculida</taxon>
        <taxon>Parameciidae</taxon>
        <taxon>Paramecium</taxon>
    </lineage>
</organism>
<dbReference type="EMBL" id="CAJJDN010000111">
    <property type="protein sequence ID" value="CAD8116725.1"/>
    <property type="molecule type" value="Genomic_DNA"/>
</dbReference>